<reference evidence="3" key="1">
    <citation type="journal article" date="2017" name="Nat. Ecol. Evol.">
        <title>Genome expansion and lineage-specific genetic innovations in the forest pathogenic fungi Armillaria.</title>
        <authorList>
            <person name="Sipos G."/>
            <person name="Prasanna A.N."/>
            <person name="Walter M.C."/>
            <person name="O'Connor E."/>
            <person name="Balint B."/>
            <person name="Krizsan K."/>
            <person name="Kiss B."/>
            <person name="Hess J."/>
            <person name="Varga T."/>
            <person name="Slot J."/>
            <person name="Riley R."/>
            <person name="Boka B."/>
            <person name="Rigling D."/>
            <person name="Barry K."/>
            <person name="Lee J."/>
            <person name="Mihaltcheva S."/>
            <person name="LaButti K."/>
            <person name="Lipzen A."/>
            <person name="Waldron R."/>
            <person name="Moloney N.M."/>
            <person name="Sperisen C."/>
            <person name="Kredics L."/>
            <person name="Vagvoelgyi C."/>
            <person name="Patrignani A."/>
            <person name="Fitzpatrick D."/>
            <person name="Nagy I."/>
            <person name="Doyle S."/>
            <person name="Anderson J.B."/>
            <person name="Grigoriev I.V."/>
            <person name="Gueldener U."/>
            <person name="Muensterkoetter M."/>
            <person name="Nagy L.G."/>
        </authorList>
    </citation>
    <scope>NUCLEOTIDE SEQUENCE [LARGE SCALE GENOMIC DNA]</scope>
    <source>
        <strain evidence="3">Ar21-2</strain>
    </source>
</reference>
<gene>
    <name evidence="2" type="ORF">ARMGADRAFT_528120</name>
</gene>
<dbReference type="AlphaFoldDB" id="A0A2H3DXY3"/>
<dbReference type="EMBL" id="KZ293647">
    <property type="protein sequence ID" value="PBL00046.1"/>
    <property type="molecule type" value="Genomic_DNA"/>
</dbReference>
<feature type="transmembrane region" description="Helical" evidence="1">
    <location>
        <begin position="12"/>
        <end position="31"/>
    </location>
</feature>
<name>A0A2H3DXY3_ARMGA</name>
<proteinExistence type="predicted"/>
<sequence length="61" mass="6896">MTLCLALFRSKTLPIIAVQIPGICIDGFVLLPTLGRYRKISYHCLSSVIMNHKPYRTTPYA</sequence>
<keyword evidence="1" id="KW-0472">Membrane</keyword>
<dbReference type="Proteomes" id="UP000217790">
    <property type="component" value="Unassembled WGS sequence"/>
</dbReference>
<accession>A0A2H3DXY3</accession>
<dbReference type="InParanoid" id="A0A2H3DXY3"/>
<evidence type="ECO:0000256" key="1">
    <source>
        <dbReference type="SAM" id="Phobius"/>
    </source>
</evidence>
<evidence type="ECO:0000313" key="3">
    <source>
        <dbReference type="Proteomes" id="UP000217790"/>
    </source>
</evidence>
<organism evidence="2 3">
    <name type="scientific">Armillaria gallica</name>
    <name type="common">Bulbous honey fungus</name>
    <name type="synonym">Armillaria bulbosa</name>
    <dbReference type="NCBI Taxonomy" id="47427"/>
    <lineage>
        <taxon>Eukaryota</taxon>
        <taxon>Fungi</taxon>
        <taxon>Dikarya</taxon>
        <taxon>Basidiomycota</taxon>
        <taxon>Agaricomycotina</taxon>
        <taxon>Agaricomycetes</taxon>
        <taxon>Agaricomycetidae</taxon>
        <taxon>Agaricales</taxon>
        <taxon>Marasmiineae</taxon>
        <taxon>Physalacriaceae</taxon>
        <taxon>Armillaria</taxon>
    </lineage>
</organism>
<keyword evidence="3" id="KW-1185">Reference proteome</keyword>
<protein>
    <submittedName>
        <fullName evidence="2">Uncharacterized protein</fullName>
    </submittedName>
</protein>
<evidence type="ECO:0000313" key="2">
    <source>
        <dbReference type="EMBL" id="PBL00046.1"/>
    </source>
</evidence>
<keyword evidence="1" id="KW-1133">Transmembrane helix</keyword>
<keyword evidence="1" id="KW-0812">Transmembrane</keyword>